<dbReference type="Gene3D" id="3.40.190.10">
    <property type="entry name" value="Periplasmic binding protein-like II"/>
    <property type="match status" value="2"/>
</dbReference>
<sequence>MGNKFSFNRRVFLQAAGMLALMPWLSSCVKSAPLKISGHKWPGYEILFMARDLGWLEELNVTLVDAPNASSCSDALRAGQVQGAMLTLDEAILLCSEGMDLKIILLFDISIGADMVLLRPELTDVQQLRGKTLGYENTAAGELMLHEFLQYYQLEKSELKLVNLTLDKHERAWQEQQLDALITVEPVANKIVKAGANIAFGSRQVPDMIFNVLVVTQHTMDRYQNTLEQMLRVYFRALHHFRTNPMDASHRIAKRLDMKAEDILQLYYGLLLPDALANYAYLSEQDIRLTSATQKLVSLMQQMDIIGDDFRVDAKFTNQFIPRELL</sequence>
<accession>A0ABT7SLM4</accession>
<dbReference type="SUPFAM" id="SSF53850">
    <property type="entry name" value="Periplasmic binding protein-like II"/>
    <property type="match status" value="1"/>
</dbReference>
<comment type="subcellular location">
    <subcellularLocation>
        <location evidence="1">Periplasm</location>
    </subcellularLocation>
</comment>
<comment type="similarity">
    <text evidence="2">Belongs to the bacterial solute-binding protein SsuA/TauA family.</text>
</comment>
<proteinExistence type="inferred from homology"/>
<keyword evidence="3" id="KW-0732">Signal</keyword>
<evidence type="ECO:0000313" key="6">
    <source>
        <dbReference type="Proteomes" id="UP001241056"/>
    </source>
</evidence>
<reference evidence="5 6" key="1">
    <citation type="submission" date="2023-06" db="EMBL/GenBank/DDBJ databases">
        <title>Thiopseudomonas sp. CY1220 draft genome sequence.</title>
        <authorList>
            <person name="Zhao G."/>
            <person name="An M."/>
        </authorList>
    </citation>
    <scope>NUCLEOTIDE SEQUENCE [LARGE SCALE GENOMIC DNA]</scope>
    <source>
        <strain evidence="5 6">CY1220</strain>
    </source>
</reference>
<organism evidence="5 6">
    <name type="scientific">Thiopseudomonas acetoxidans</name>
    <dbReference type="NCBI Taxonomy" id="3041622"/>
    <lineage>
        <taxon>Bacteria</taxon>
        <taxon>Pseudomonadati</taxon>
        <taxon>Pseudomonadota</taxon>
        <taxon>Gammaproteobacteria</taxon>
        <taxon>Pseudomonadales</taxon>
        <taxon>Pseudomonadaceae</taxon>
        <taxon>Thiopseudomonas</taxon>
    </lineage>
</organism>
<name>A0ABT7SLM4_9GAMM</name>
<comment type="caution">
    <text evidence="5">The sequence shown here is derived from an EMBL/GenBank/DDBJ whole genome shotgun (WGS) entry which is preliminary data.</text>
</comment>
<dbReference type="PANTHER" id="PTHR30024">
    <property type="entry name" value="ALIPHATIC SULFONATES-BINDING PROTEIN-RELATED"/>
    <property type="match status" value="1"/>
</dbReference>
<dbReference type="Proteomes" id="UP001241056">
    <property type="component" value="Unassembled WGS sequence"/>
</dbReference>
<evidence type="ECO:0000313" key="5">
    <source>
        <dbReference type="EMBL" id="MDM7857092.1"/>
    </source>
</evidence>
<dbReference type="PANTHER" id="PTHR30024:SF47">
    <property type="entry name" value="TAURINE-BINDING PERIPLASMIC PROTEIN"/>
    <property type="match status" value="1"/>
</dbReference>
<gene>
    <name evidence="5" type="ORF">QEZ41_02185</name>
</gene>
<evidence type="ECO:0000259" key="4">
    <source>
        <dbReference type="Pfam" id="PF09084"/>
    </source>
</evidence>
<evidence type="ECO:0000256" key="3">
    <source>
        <dbReference type="ARBA" id="ARBA00022729"/>
    </source>
</evidence>
<keyword evidence="6" id="KW-1185">Reference proteome</keyword>
<protein>
    <submittedName>
        <fullName evidence="5">ABC transporter substrate-binding protein</fullName>
    </submittedName>
</protein>
<dbReference type="PROSITE" id="PS51257">
    <property type="entry name" value="PROKAR_LIPOPROTEIN"/>
    <property type="match status" value="1"/>
</dbReference>
<dbReference type="RefSeq" id="WP_289409744.1">
    <property type="nucleotide sequence ID" value="NZ_JAUCDY010000002.1"/>
</dbReference>
<dbReference type="InterPro" id="IPR015168">
    <property type="entry name" value="SsuA/THI5"/>
</dbReference>
<evidence type="ECO:0000256" key="1">
    <source>
        <dbReference type="ARBA" id="ARBA00004418"/>
    </source>
</evidence>
<dbReference type="Pfam" id="PF09084">
    <property type="entry name" value="NMT1"/>
    <property type="match status" value="1"/>
</dbReference>
<evidence type="ECO:0000256" key="2">
    <source>
        <dbReference type="ARBA" id="ARBA00010742"/>
    </source>
</evidence>
<dbReference type="EMBL" id="JAUCDY010000002">
    <property type="protein sequence ID" value="MDM7857092.1"/>
    <property type="molecule type" value="Genomic_DNA"/>
</dbReference>
<feature type="domain" description="SsuA/THI5-like" evidence="4">
    <location>
        <begin position="46"/>
        <end position="248"/>
    </location>
</feature>